<feature type="domain" description="Exoribonuclease phosphorolytic" evidence="10">
    <location>
        <begin position="196"/>
        <end position="264"/>
    </location>
</feature>
<keyword evidence="11" id="KW-0689">Ribosomal protein</keyword>
<keyword evidence="11" id="KW-0687">Ribonucleoprotein</keyword>
<dbReference type="SUPFAM" id="SSF55666">
    <property type="entry name" value="Ribonuclease PH domain 2-like"/>
    <property type="match status" value="1"/>
</dbReference>
<dbReference type="GO" id="GO:0034476">
    <property type="term" value="P:U5 snRNA 3'-end processing"/>
    <property type="evidence" value="ECO:0007669"/>
    <property type="project" value="TreeGrafter"/>
</dbReference>
<dbReference type="OrthoDB" id="10264038at2759"/>
<keyword evidence="12" id="KW-1185">Reference proteome</keyword>
<evidence type="ECO:0000259" key="10">
    <source>
        <dbReference type="Pfam" id="PF03725"/>
    </source>
</evidence>
<name>A0A835ZEC1_9STRA</name>
<keyword evidence="4" id="KW-0963">Cytoplasm</keyword>
<feature type="region of interest" description="Disordered" evidence="8">
    <location>
        <begin position="420"/>
        <end position="450"/>
    </location>
</feature>
<evidence type="ECO:0000256" key="8">
    <source>
        <dbReference type="SAM" id="MobiDB-lite"/>
    </source>
</evidence>
<feature type="domain" description="Exoribonuclease phosphorolytic" evidence="9">
    <location>
        <begin position="37"/>
        <end position="169"/>
    </location>
</feature>
<dbReference type="Pfam" id="PF03725">
    <property type="entry name" value="RNase_PH_C"/>
    <property type="match status" value="1"/>
</dbReference>
<feature type="compositionally biased region" description="Low complexity" evidence="8">
    <location>
        <begin position="464"/>
        <end position="484"/>
    </location>
</feature>
<evidence type="ECO:0000256" key="5">
    <source>
        <dbReference type="ARBA" id="ARBA00022884"/>
    </source>
</evidence>
<dbReference type="GO" id="GO:0000176">
    <property type="term" value="C:nuclear exosome (RNase complex)"/>
    <property type="evidence" value="ECO:0007669"/>
    <property type="project" value="TreeGrafter"/>
</dbReference>
<dbReference type="Gene3D" id="3.30.230.70">
    <property type="entry name" value="GHMP Kinase, N-terminal domain"/>
    <property type="match status" value="1"/>
</dbReference>
<keyword evidence="6" id="KW-0539">Nucleus</keyword>
<evidence type="ECO:0000256" key="4">
    <source>
        <dbReference type="ARBA" id="ARBA00022490"/>
    </source>
</evidence>
<evidence type="ECO:0000313" key="11">
    <source>
        <dbReference type="EMBL" id="KAG5190754.1"/>
    </source>
</evidence>
<dbReference type="Pfam" id="PF01138">
    <property type="entry name" value="RNase_PH"/>
    <property type="match status" value="1"/>
</dbReference>
<dbReference type="CDD" id="cd11368">
    <property type="entry name" value="RNase_PH_RRP45"/>
    <property type="match status" value="1"/>
</dbReference>
<evidence type="ECO:0000256" key="6">
    <source>
        <dbReference type="ARBA" id="ARBA00023242"/>
    </source>
</evidence>
<reference evidence="11" key="1">
    <citation type="submission" date="2021-02" db="EMBL/GenBank/DDBJ databases">
        <title>First Annotated Genome of the Yellow-green Alga Tribonema minus.</title>
        <authorList>
            <person name="Mahan K.M."/>
        </authorList>
    </citation>
    <scope>NUCLEOTIDE SEQUENCE</scope>
    <source>
        <strain evidence="11">UTEX B ZZ1240</strain>
    </source>
</reference>
<dbReference type="InterPro" id="IPR036345">
    <property type="entry name" value="ExoRNase_PH_dom2_sf"/>
</dbReference>
<protein>
    <submittedName>
        <fullName evidence="11">Ribosomal protein S5 domain 2-type protein</fullName>
    </submittedName>
</protein>
<keyword evidence="7" id="KW-0175">Coiled coil</keyword>
<dbReference type="InterPro" id="IPR050590">
    <property type="entry name" value="Exosome_comp_Rrp42_subfam"/>
</dbReference>
<feature type="coiled-coil region" evidence="7">
    <location>
        <begin position="264"/>
        <end position="294"/>
    </location>
</feature>
<dbReference type="GO" id="GO:0034475">
    <property type="term" value="P:U4 snRNA 3'-end processing"/>
    <property type="evidence" value="ECO:0007669"/>
    <property type="project" value="TreeGrafter"/>
</dbReference>
<accession>A0A835ZEC1</accession>
<feature type="region of interest" description="Disordered" evidence="8">
    <location>
        <begin position="464"/>
        <end position="508"/>
    </location>
</feature>
<dbReference type="SUPFAM" id="SSF54211">
    <property type="entry name" value="Ribosomal protein S5 domain 2-like"/>
    <property type="match status" value="1"/>
</dbReference>
<dbReference type="AlphaFoldDB" id="A0A835ZEC1"/>
<comment type="subcellular location">
    <subcellularLocation>
        <location evidence="2">Cytoplasm</location>
    </subcellularLocation>
    <subcellularLocation>
        <location evidence="1">Nucleus</location>
    </subcellularLocation>
</comment>
<evidence type="ECO:0000256" key="7">
    <source>
        <dbReference type="SAM" id="Coils"/>
    </source>
</evidence>
<dbReference type="GO" id="GO:0005840">
    <property type="term" value="C:ribosome"/>
    <property type="evidence" value="ECO:0007669"/>
    <property type="project" value="UniProtKB-KW"/>
</dbReference>
<gene>
    <name evidence="11" type="ORF">JKP88DRAFT_205211</name>
</gene>
<dbReference type="GO" id="GO:0035925">
    <property type="term" value="F:mRNA 3'-UTR AU-rich region binding"/>
    <property type="evidence" value="ECO:0007669"/>
    <property type="project" value="TreeGrafter"/>
</dbReference>
<comment type="caution">
    <text evidence="11">The sequence shown here is derived from an EMBL/GenBank/DDBJ whole genome shotgun (WGS) entry which is preliminary data.</text>
</comment>
<dbReference type="PANTHER" id="PTHR11097">
    <property type="entry name" value="EXOSOME COMPLEX EXONUCLEASE RIBOSOMAL RNA PROCESSING PROTEIN"/>
    <property type="match status" value="1"/>
</dbReference>
<comment type="similarity">
    <text evidence="3">Belongs to the RNase PH family.</text>
</comment>
<dbReference type="GO" id="GO:0034473">
    <property type="term" value="P:U1 snRNA 3'-end processing"/>
    <property type="evidence" value="ECO:0007669"/>
    <property type="project" value="TreeGrafter"/>
</dbReference>
<dbReference type="InterPro" id="IPR001247">
    <property type="entry name" value="ExoRNase_PH_dom1"/>
</dbReference>
<evidence type="ECO:0000313" key="12">
    <source>
        <dbReference type="Proteomes" id="UP000664859"/>
    </source>
</evidence>
<feature type="compositionally biased region" description="Basic residues" evidence="8">
    <location>
        <begin position="496"/>
        <end position="508"/>
    </location>
</feature>
<evidence type="ECO:0000256" key="2">
    <source>
        <dbReference type="ARBA" id="ARBA00004496"/>
    </source>
</evidence>
<sequence length="508" mass="53478">MAIRDGFTHTINTNAFVLETLRGGKQRIDGRELNTLRQIAFQFTRSEGQASVLVQWGRTQTLAVVSAEVVPPYPDRPTDGALMFNVELSKMAEASVGLLRASPLATEITRIIERGIRDSQALDTETLCIVAGEKVWQLRVDVHILDNGGNLVDAAALAAIAALQHFRRPDVTVSGEGFVEVHHSDEREAQPLALHHVPLCITFALFDDMGKQRVVVDPDEVEEAVMKGRVTIALNAHREVCTLHKNGGMAMSAETLLACADVAAAKVVALHERLREELQKADAAARQAREQRLRGGAAFASHTAHLASLMQAAQPMDETADLTRVGHLGYDDLHVTGKVRDAPERALGGGARGLQGDEAAKSALFAQMAKAAADASAGLESKLGKAPVGKRKGKDTASGVGDAELDEFDKVAAGLKQQAASGARSLGGTVSAPAPAADDDAMDSGSEEEQVVVLKSSFKTGNEAASDMAAAASAAAAKASAQAGDSDDDLMAAVKSKPKGKGKARQKK</sequence>
<organism evidence="11 12">
    <name type="scientific">Tribonema minus</name>
    <dbReference type="NCBI Taxonomy" id="303371"/>
    <lineage>
        <taxon>Eukaryota</taxon>
        <taxon>Sar</taxon>
        <taxon>Stramenopiles</taxon>
        <taxon>Ochrophyta</taxon>
        <taxon>PX clade</taxon>
        <taxon>Xanthophyceae</taxon>
        <taxon>Tribonematales</taxon>
        <taxon>Tribonemataceae</taxon>
        <taxon>Tribonema</taxon>
    </lineage>
</organism>
<dbReference type="GO" id="GO:0071038">
    <property type="term" value="P:TRAMP-dependent tRNA surveillance pathway"/>
    <property type="evidence" value="ECO:0007669"/>
    <property type="project" value="TreeGrafter"/>
</dbReference>
<evidence type="ECO:0000256" key="1">
    <source>
        <dbReference type="ARBA" id="ARBA00004123"/>
    </source>
</evidence>
<dbReference type="GO" id="GO:0000177">
    <property type="term" value="C:cytoplasmic exosome (RNase complex)"/>
    <property type="evidence" value="ECO:0007669"/>
    <property type="project" value="TreeGrafter"/>
</dbReference>
<proteinExistence type="inferred from homology"/>
<dbReference type="InterPro" id="IPR027408">
    <property type="entry name" value="PNPase/RNase_PH_dom_sf"/>
</dbReference>
<evidence type="ECO:0000259" key="9">
    <source>
        <dbReference type="Pfam" id="PF01138"/>
    </source>
</evidence>
<dbReference type="GO" id="GO:0016075">
    <property type="term" value="P:rRNA catabolic process"/>
    <property type="evidence" value="ECO:0007669"/>
    <property type="project" value="TreeGrafter"/>
</dbReference>
<dbReference type="GO" id="GO:0071028">
    <property type="term" value="P:nuclear mRNA surveillance"/>
    <property type="evidence" value="ECO:0007669"/>
    <property type="project" value="TreeGrafter"/>
</dbReference>
<keyword evidence="5" id="KW-0694">RNA-binding</keyword>
<feature type="compositionally biased region" description="Acidic residues" evidence="8">
    <location>
        <begin position="437"/>
        <end position="450"/>
    </location>
</feature>
<dbReference type="GO" id="GO:0071035">
    <property type="term" value="P:nuclear polyadenylation-dependent rRNA catabolic process"/>
    <property type="evidence" value="ECO:0007669"/>
    <property type="project" value="TreeGrafter"/>
</dbReference>
<dbReference type="GO" id="GO:0000467">
    <property type="term" value="P:exonucleolytic trimming to generate mature 3'-end of 5.8S rRNA from tricistronic rRNA transcript (SSU-rRNA, 5.8S rRNA, LSU-rRNA)"/>
    <property type="evidence" value="ECO:0007669"/>
    <property type="project" value="TreeGrafter"/>
</dbReference>
<dbReference type="EMBL" id="JAFCMP010000028">
    <property type="protein sequence ID" value="KAG5190754.1"/>
    <property type="molecule type" value="Genomic_DNA"/>
</dbReference>
<dbReference type="Proteomes" id="UP000664859">
    <property type="component" value="Unassembled WGS sequence"/>
</dbReference>
<dbReference type="InterPro" id="IPR020568">
    <property type="entry name" value="Ribosomal_Su5_D2-typ_SF"/>
</dbReference>
<dbReference type="PANTHER" id="PTHR11097:SF14">
    <property type="entry name" value="EXOSOME COMPLEX COMPONENT RRP45"/>
    <property type="match status" value="1"/>
</dbReference>
<dbReference type="InterPro" id="IPR033100">
    <property type="entry name" value="Rrp45"/>
</dbReference>
<dbReference type="InterPro" id="IPR015847">
    <property type="entry name" value="ExoRNase_PH_dom2"/>
</dbReference>
<evidence type="ECO:0000256" key="3">
    <source>
        <dbReference type="ARBA" id="ARBA00006678"/>
    </source>
</evidence>